<dbReference type="InterPro" id="IPR025241">
    <property type="entry name" value="DUF4190"/>
</dbReference>
<protein>
    <submittedName>
        <fullName evidence="4">Peptidyl-prolyl cis-trans isomerase</fullName>
    </submittedName>
</protein>
<accession>A0A087BMQ0</accession>
<evidence type="ECO:0000313" key="5">
    <source>
        <dbReference type="Proteomes" id="UP000029014"/>
    </source>
</evidence>
<proteinExistence type="predicted"/>
<feature type="compositionally biased region" description="Low complexity" evidence="1">
    <location>
        <begin position="11"/>
        <end position="22"/>
    </location>
</feature>
<dbReference type="Proteomes" id="UP000029014">
    <property type="component" value="Unassembled WGS sequence"/>
</dbReference>
<sequence length="296" mass="31954">MPRGNYYGVMSDNNPSAPSSSSDQHDDRQQPYQQPQNPMDEEGNETRQTPLYPDSSHYSQTPSSRPIYGGDAGQHNPYQDQQNAQQPQQTFPVSSQWPNADGAGAPNQYGAFDGNPGNPNYPNYPGNAGNSGYSGNPGYPNYPGYPGQQPYATPYGPNDRWNTLCIVGFALAFIIPVVGLILSIIALNQINKTGGKSRGLSIAGIIIGGISTVLTVIGIIFGFWIIGQTIKGIDTDSDSWSYCYGDSCDEDWDDSMNSTDEWSAADTRNSPEEYAPTVITTNPDATTTTLWPGVAV</sequence>
<keyword evidence="2" id="KW-0472">Membrane</keyword>
<comment type="caution">
    <text evidence="4">The sequence shown here is derived from an EMBL/GenBank/DDBJ whole genome shotgun (WGS) entry which is preliminary data.</text>
</comment>
<feature type="region of interest" description="Disordered" evidence="1">
    <location>
        <begin position="1"/>
        <end position="129"/>
    </location>
</feature>
<keyword evidence="2" id="KW-0812">Transmembrane</keyword>
<reference evidence="4 5" key="1">
    <citation type="submission" date="2014-03" db="EMBL/GenBank/DDBJ databases">
        <title>Genomics of Bifidobacteria.</title>
        <authorList>
            <person name="Ventura M."/>
            <person name="Milani C."/>
            <person name="Lugli G.A."/>
        </authorList>
    </citation>
    <scope>NUCLEOTIDE SEQUENCE [LARGE SCALE GENOMIC DNA]</scope>
    <source>
        <strain evidence="4 5">LMG 11592</strain>
    </source>
</reference>
<feature type="compositionally biased region" description="Low complexity" evidence="1">
    <location>
        <begin position="74"/>
        <end position="89"/>
    </location>
</feature>
<keyword evidence="2" id="KW-1133">Transmembrane helix</keyword>
<evidence type="ECO:0000256" key="2">
    <source>
        <dbReference type="SAM" id="Phobius"/>
    </source>
</evidence>
<dbReference type="GO" id="GO:0016853">
    <property type="term" value="F:isomerase activity"/>
    <property type="evidence" value="ECO:0007669"/>
    <property type="project" value="UniProtKB-KW"/>
</dbReference>
<evidence type="ECO:0000256" key="1">
    <source>
        <dbReference type="SAM" id="MobiDB-lite"/>
    </source>
</evidence>
<keyword evidence="4" id="KW-0413">Isomerase</keyword>
<feature type="transmembrane region" description="Helical" evidence="2">
    <location>
        <begin position="199"/>
        <end position="226"/>
    </location>
</feature>
<gene>
    <name evidence="4" type="ORF">BMIN_0192</name>
</gene>
<keyword evidence="5" id="KW-1185">Reference proteome</keyword>
<evidence type="ECO:0000259" key="3">
    <source>
        <dbReference type="Pfam" id="PF13828"/>
    </source>
</evidence>
<dbReference type="Pfam" id="PF13828">
    <property type="entry name" value="DUF4190"/>
    <property type="match status" value="1"/>
</dbReference>
<dbReference type="STRING" id="1693.BMIN_0192"/>
<evidence type="ECO:0000313" key="4">
    <source>
        <dbReference type="EMBL" id="KFI72300.1"/>
    </source>
</evidence>
<dbReference type="EMBL" id="JGZD01000009">
    <property type="protein sequence ID" value="KFI72300.1"/>
    <property type="molecule type" value="Genomic_DNA"/>
</dbReference>
<feature type="domain" description="DUF4190" evidence="3">
    <location>
        <begin position="165"/>
        <end position="217"/>
    </location>
</feature>
<feature type="compositionally biased region" description="Low complexity" evidence="1">
    <location>
        <begin position="114"/>
        <end position="129"/>
    </location>
</feature>
<dbReference type="eggNOG" id="ENOG5033A46">
    <property type="taxonomic scope" value="Bacteria"/>
</dbReference>
<organism evidence="4 5">
    <name type="scientific">Bifidobacterium minimum</name>
    <dbReference type="NCBI Taxonomy" id="1693"/>
    <lineage>
        <taxon>Bacteria</taxon>
        <taxon>Bacillati</taxon>
        <taxon>Actinomycetota</taxon>
        <taxon>Actinomycetes</taxon>
        <taxon>Bifidobacteriales</taxon>
        <taxon>Bifidobacteriaceae</taxon>
        <taxon>Bifidobacterium</taxon>
    </lineage>
</organism>
<name>A0A087BMQ0_9BIFI</name>
<feature type="transmembrane region" description="Helical" evidence="2">
    <location>
        <begin position="166"/>
        <end position="187"/>
    </location>
</feature>
<dbReference type="AlphaFoldDB" id="A0A087BMQ0"/>